<dbReference type="PANTHER" id="PTHR46231">
    <property type="entry name" value="ANKYRIN REPEAT AND BTB/POZ DOMAIN-CONTAINING PROTEIN 1"/>
    <property type="match status" value="1"/>
</dbReference>
<dbReference type="Proteomes" id="UP000612055">
    <property type="component" value="Unassembled WGS sequence"/>
</dbReference>
<sequence length="247" mass="25604">MSLSCSTLALEQPVRGLVVRPRPGGGGPDQTLVFLRRGEVHELLPGGTGGGYEIGPHLASVGGDSDMRLPAYDPDSQAVFYSVSGTAIGKLDASNRVSAGSEYFARLLAPGGGFAESGAAEVSLPDADSAAFAHLLSYMYCTSLGAPPQILALSPDLLRVTTLLAGRLLMGGAVAALMDRLAATVRPASVLSDLAWADAHGMTDLAERLRAHAVLNRKSLDPNGLEQLAEECPRQAAELLKSLAGRS</sequence>
<evidence type="ECO:0000313" key="6">
    <source>
        <dbReference type="Proteomes" id="UP000612055"/>
    </source>
</evidence>
<proteinExistence type="predicted"/>
<evidence type="ECO:0000259" key="4">
    <source>
        <dbReference type="Pfam" id="PF00651"/>
    </source>
</evidence>
<name>A0A835Y163_9CHLO</name>
<dbReference type="Gene3D" id="3.30.710.10">
    <property type="entry name" value="Potassium Channel Kv1.1, Chain A"/>
    <property type="match status" value="1"/>
</dbReference>
<dbReference type="SUPFAM" id="SSF54695">
    <property type="entry name" value="POZ domain"/>
    <property type="match status" value="1"/>
</dbReference>
<dbReference type="InterPro" id="IPR000210">
    <property type="entry name" value="BTB/POZ_dom"/>
</dbReference>
<comment type="pathway">
    <text evidence="1">Protein modification; protein ubiquitination.</text>
</comment>
<dbReference type="GO" id="GO:0000151">
    <property type="term" value="C:ubiquitin ligase complex"/>
    <property type="evidence" value="ECO:0007669"/>
    <property type="project" value="TreeGrafter"/>
</dbReference>
<evidence type="ECO:0000256" key="2">
    <source>
        <dbReference type="ARBA" id="ARBA00022737"/>
    </source>
</evidence>
<dbReference type="EMBL" id="JAEHOE010000038">
    <property type="protein sequence ID" value="KAG2493342.1"/>
    <property type="molecule type" value="Genomic_DNA"/>
</dbReference>
<evidence type="ECO:0000256" key="3">
    <source>
        <dbReference type="ARBA" id="ARBA00023043"/>
    </source>
</evidence>
<evidence type="ECO:0000256" key="1">
    <source>
        <dbReference type="ARBA" id="ARBA00004906"/>
    </source>
</evidence>
<comment type="caution">
    <text evidence="5">The sequence shown here is derived from an EMBL/GenBank/DDBJ whole genome shotgun (WGS) entry which is preliminary data.</text>
</comment>
<dbReference type="InterPro" id="IPR011333">
    <property type="entry name" value="SKP1/BTB/POZ_sf"/>
</dbReference>
<accession>A0A835Y163</accession>
<dbReference type="GO" id="GO:0005737">
    <property type="term" value="C:cytoplasm"/>
    <property type="evidence" value="ECO:0007669"/>
    <property type="project" value="TreeGrafter"/>
</dbReference>
<dbReference type="AlphaFoldDB" id="A0A835Y163"/>
<dbReference type="InterPro" id="IPR044515">
    <property type="entry name" value="ABTB1"/>
</dbReference>
<keyword evidence="3" id="KW-0040">ANK repeat</keyword>
<dbReference type="PANTHER" id="PTHR46231:SF1">
    <property type="entry name" value="ANKYRIN REPEAT AND BTB_POZ DOMAIN-CONTAINING PROTEIN 1"/>
    <property type="match status" value="1"/>
</dbReference>
<protein>
    <recommendedName>
        <fullName evidence="4">BTB domain-containing protein</fullName>
    </recommendedName>
</protein>
<dbReference type="Pfam" id="PF00651">
    <property type="entry name" value="BTB"/>
    <property type="match status" value="1"/>
</dbReference>
<dbReference type="OrthoDB" id="534632at2759"/>
<evidence type="ECO:0000313" key="5">
    <source>
        <dbReference type="EMBL" id="KAG2493342.1"/>
    </source>
</evidence>
<reference evidence="5" key="1">
    <citation type="journal article" date="2020" name="bioRxiv">
        <title>Comparative genomics of Chlamydomonas.</title>
        <authorList>
            <person name="Craig R.J."/>
            <person name="Hasan A.R."/>
            <person name="Ness R.W."/>
            <person name="Keightley P.D."/>
        </authorList>
    </citation>
    <scope>NUCLEOTIDE SEQUENCE</scope>
    <source>
        <strain evidence="5">CCAP 11/70</strain>
    </source>
</reference>
<keyword evidence="2" id="KW-0677">Repeat</keyword>
<organism evidence="5 6">
    <name type="scientific">Edaphochlamys debaryana</name>
    <dbReference type="NCBI Taxonomy" id="47281"/>
    <lineage>
        <taxon>Eukaryota</taxon>
        <taxon>Viridiplantae</taxon>
        <taxon>Chlorophyta</taxon>
        <taxon>core chlorophytes</taxon>
        <taxon>Chlorophyceae</taxon>
        <taxon>CS clade</taxon>
        <taxon>Chlamydomonadales</taxon>
        <taxon>Chlamydomonadales incertae sedis</taxon>
        <taxon>Edaphochlamys</taxon>
    </lineage>
</organism>
<keyword evidence="6" id="KW-1185">Reference proteome</keyword>
<gene>
    <name evidence="5" type="ORF">HYH03_008475</name>
</gene>
<feature type="domain" description="BTB" evidence="4">
    <location>
        <begin position="98"/>
        <end position="161"/>
    </location>
</feature>